<accession>A0A8S5LW60</accession>
<name>A0A8S5LW60_9CAUD</name>
<sequence length="94" mass="10301">MDIGYLTKYAVPLIVGICLCVGYIIKNMIPGDKINRFIPLIMGILGVVLNVWVNMDFTAEILLAGLFSGLSSTGLYELFRNLIGGSTNGVQRYK</sequence>
<evidence type="ECO:0000256" key="1">
    <source>
        <dbReference type="SAM" id="Phobius"/>
    </source>
</evidence>
<feature type="transmembrane region" description="Helical" evidence="1">
    <location>
        <begin position="6"/>
        <end position="25"/>
    </location>
</feature>
<dbReference type="EMBL" id="BK014753">
    <property type="protein sequence ID" value="DAD74146.1"/>
    <property type="molecule type" value="Genomic_DNA"/>
</dbReference>
<protein>
    <submittedName>
        <fullName evidence="2">Holin</fullName>
    </submittedName>
</protein>
<feature type="transmembrane region" description="Helical" evidence="1">
    <location>
        <begin position="61"/>
        <end position="79"/>
    </location>
</feature>
<reference evidence="2" key="1">
    <citation type="journal article" date="2021" name="Proc. Natl. Acad. Sci. U.S.A.">
        <title>A Catalog of Tens of Thousands of Viruses from Human Metagenomes Reveals Hidden Associations with Chronic Diseases.</title>
        <authorList>
            <person name="Tisza M.J."/>
            <person name="Buck C.B."/>
        </authorList>
    </citation>
    <scope>NUCLEOTIDE SEQUENCE</scope>
    <source>
        <strain evidence="2">CtplG2</strain>
    </source>
</reference>
<proteinExistence type="predicted"/>
<keyword evidence="1" id="KW-0812">Transmembrane</keyword>
<dbReference type="Pfam" id="PF16079">
    <property type="entry name" value="Phage_holin_5_2"/>
    <property type="match status" value="1"/>
</dbReference>
<dbReference type="InterPro" id="IPR032111">
    <property type="entry name" value="Clostridium_phage_holin"/>
</dbReference>
<keyword evidence="1" id="KW-1133">Transmembrane helix</keyword>
<feature type="transmembrane region" description="Helical" evidence="1">
    <location>
        <begin position="37"/>
        <end position="55"/>
    </location>
</feature>
<organism evidence="2">
    <name type="scientific">Myoviridae sp. ctplG2</name>
    <dbReference type="NCBI Taxonomy" id="2826700"/>
    <lineage>
        <taxon>Viruses</taxon>
        <taxon>Duplodnaviria</taxon>
        <taxon>Heunggongvirae</taxon>
        <taxon>Uroviricota</taxon>
        <taxon>Caudoviricetes</taxon>
    </lineage>
</organism>
<keyword evidence="1" id="KW-0472">Membrane</keyword>
<evidence type="ECO:0000313" key="2">
    <source>
        <dbReference type="EMBL" id="DAD74146.1"/>
    </source>
</evidence>